<accession>A0A934QA68</accession>
<name>A0A934QA68_9MICO</name>
<dbReference type="InterPro" id="IPR009057">
    <property type="entry name" value="Homeodomain-like_sf"/>
</dbReference>
<evidence type="ECO:0000313" key="1">
    <source>
        <dbReference type="EMBL" id="MBK0420130.1"/>
    </source>
</evidence>
<proteinExistence type="predicted"/>
<dbReference type="AlphaFoldDB" id="A0A934QA68"/>
<dbReference type="SUPFAM" id="SSF46689">
    <property type="entry name" value="Homeodomain-like"/>
    <property type="match status" value="1"/>
</dbReference>
<keyword evidence="2" id="KW-1185">Reference proteome</keyword>
<evidence type="ECO:0000313" key="2">
    <source>
        <dbReference type="Proteomes" id="UP000608530"/>
    </source>
</evidence>
<protein>
    <recommendedName>
        <fullName evidence="3">TetR family transcriptional regulator</fullName>
    </recommendedName>
</protein>
<dbReference type="EMBL" id="JAEHOH010000021">
    <property type="protein sequence ID" value="MBK0420130.1"/>
    <property type="molecule type" value="Genomic_DNA"/>
</dbReference>
<organism evidence="1 2">
    <name type="scientific">Leucobacter chromiisoli</name>
    <dbReference type="NCBI Taxonomy" id="2796471"/>
    <lineage>
        <taxon>Bacteria</taxon>
        <taxon>Bacillati</taxon>
        <taxon>Actinomycetota</taxon>
        <taxon>Actinomycetes</taxon>
        <taxon>Micrococcales</taxon>
        <taxon>Microbacteriaceae</taxon>
        <taxon>Leucobacter</taxon>
    </lineage>
</organism>
<dbReference type="RefSeq" id="WP_200116266.1">
    <property type="nucleotide sequence ID" value="NZ_JAEHOH010000021.1"/>
</dbReference>
<sequence>MPRPVDETGRRREIAKATLRIAERCGANAVTIRAVAEELGRSTAFVTNYVPSRAQLMFNALDHARHLWVEARSQAIEGRAGRTRLVELARWMCTTDEHDTALRGLWIEVLAGSGPETAVIADITDRTFTEFERAAREADLEHAAEIADILYLYARGFHVKNVEDPVVWSDDRVNRALAVLLERLLGSDEPRLVA</sequence>
<dbReference type="Proteomes" id="UP000608530">
    <property type="component" value="Unassembled WGS sequence"/>
</dbReference>
<reference evidence="1" key="1">
    <citation type="submission" date="2020-12" db="EMBL/GenBank/DDBJ databases">
        <title>Leucobacter sp. CAS1, isolated from Chromium sludge.</title>
        <authorList>
            <person name="Xu Z."/>
        </authorList>
    </citation>
    <scope>NUCLEOTIDE SEQUENCE</scope>
    <source>
        <strain evidence="1">CSA1</strain>
    </source>
</reference>
<dbReference type="Gene3D" id="1.10.357.10">
    <property type="entry name" value="Tetracycline Repressor, domain 2"/>
    <property type="match status" value="1"/>
</dbReference>
<comment type="caution">
    <text evidence="1">The sequence shown here is derived from an EMBL/GenBank/DDBJ whole genome shotgun (WGS) entry which is preliminary data.</text>
</comment>
<gene>
    <name evidence="1" type="ORF">JD276_13920</name>
</gene>
<evidence type="ECO:0008006" key="3">
    <source>
        <dbReference type="Google" id="ProtNLM"/>
    </source>
</evidence>